<sequence>MGHLGGDCGPSGGPDGGVTVDYIGLSRSQGAFCGFFVVFVLFYLAFCEAMDVRTTKSRSIIARHSFGTAIMHIL</sequence>
<keyword evidence="1" id="KW-0812">Transmembrane</keyword>
<protein>
    <submittedName>
        <fullName evidence="2">Uncharacterized protein</fullName>
    </submittedName>
</protein>
<proteinExistence type="predicted"/>
<keyword evidence="1" id="KW-0472">Membrane</keyword>
<feature type="transmembrane region" description="Helical" evidence="1">
    <location>
        <begin position="29"/>
        <end position="46"/>
    </location>
</feature>
<reference evidence="3" key="1">
    <citation type="journal article" date="2016" name="Nature">
        <title>Genome evolution in the allotetraploid frog Xenopus laevis.</title>
        <authorList>
            <person name="Session A.M."/>
            <person name="Uno Y."/>
            <person name="Kwon T."/>
            <person name="Chapman J.A."/>
            <person name="Toyoda A."/>
            <person name="Takahashi S."/>
            <person name="Fukui A."/>
            <person name="Hikosaka A."/>
            <person name="Suzuki A."/>
            <person name="Kondo M."/>
            <person name="van Heeringen S.J."/>
            <person name="Quigley I."/>
            <person name="Heinz S."/>
            <person name="Ogino H."/>
            <person name="Ochi H."/>
            <person name="Hellsten U."/>
            <person name="Lyons J.B."/>
            <person name="Simakov O."/>
            <person name="Putnam N."/>
            <person name="Stites J."/>
            <person name="Kuroki Y."/>
            <person name="Tanaka T."/>
            <person name="Michiue T."/>
            <person name="Watanabe M."/>
            <person name="Bogdanovic O."/>
            <person name="Lister R."/>
            <person name="Georgiou G."/>
            <person name="Paranjpe S.S."/>
            <person name="van Kruijsbergen I."/>
            <person name="Shu S."/>
            <person name="Carlson J."/>
            <person name="Kinoshita T."/>
            <person name="Ohta Y."/>
            <person name="Mawaribuchi S."/>
            <person name="Jenkins J."/>
            <person name="Grimwood J."/>
            <person name="Schmutz J."/>
            <person name="Mitros T."/>
            <person name="Mozaffari S.V."/>
            <person name="Suzuki Y."/>
            <person name="Haramoto Y."/>
            <person name="Yamamoto T.S."/>
            <person name="Takagi C."/>
            <person name="Heald R."/>
            <person name="Miller K."/>
            <person name="Haudenschild C."/>
            <person name="Kitzman J."/>
            <person name="Nakayama T."/>
            <person name="Izutsu Y."/>
            <person name="Robert J."/>
            <person name="Fortriede J."/>
            <person name="Burns K."/>
            <person name="Lotay V."/>
            <person name="Karimi K."/>
            <person name="Yasuoka Y."/>
            <person name="Dichmann D.S."/>
            <person name="Flajnik M.F."/>
            <person name="Houston D.W."/>
            <person name="Shendure J."/>
            <person name="DuPasquier L."/>
            <person name="Vize P.D."/>
            <person name="Zorn A.M."/>
            <person name="Ito M."/>
            <person name="Marcotte E.M."/>
            <person name="Wallingford J.B."/>
            <person name="Ito Y."/>
            <person name="Asashima M."/>
            <person name="Ueno N."/>
            <person name="Matsuda Y."/>
            <person name="Veenstra G.J."/>
            <person name="Fujiyama A."/>
            <person name="Harland R.M."/>
            <person name="Taira M."/>
            <person name="Rokhsar D.S."/>
        </authorList>
    </citation>
    <scope>NUCLEOTIDE SEQUENCE [LARGE SCALE GENOMIC DNA]</scope>
    <source>
        <strain evidence="3">J</strain>
    </source>
</reference>
<evidence type="ECO:0000313" key="3">
    <source>
        <dbReference type="Proteomes" id="UP000694892"/>
    </source>
</evidence>
<dbReference type="Proteomes" id="UP000694892">
    <property type="component" value="Chromosome 8S"/>
</dbReference>
<keyword evidence="1" id="KW-1133">Transmembrane helix</keyword>
<evidence type="ECO:0000256" key="1">
    <source>
        <dbReference type="SAM" id="Phobius"/>
    </source>
</evidence>
<dbReference type="AlphaFoldDB" id="A0A974H4P2"/>
<organism evidence="2 3">
    <name type="scientific">Xenopus laevis</name>
    <name type="common">African clawed frog</name>
    <dbReference type="NCBI Taxonomy" id="8355"/>
    <lineage>
        <taxon>Eukaryota</taxon>
        <taxon>Metazoa</taxon>
        <taxon>Chordata</taxon>
        <taxon>Craniata</taxon>
        <taxon>Vertebrata</taxon>
        <taxon>Euteleostomi</taxon>
        <taxon>Amphibia</taxon>
        <taxon>Batrachia</taxon>
        <taxon>Anura</taxon>
        <taxon>Pipoidea</taxon>
        <taxon>Pipidae</taxon>
        <taxon>Xenopodinae</taxon>
        <taxon>Xenopus</taxon>
        <taxon>Xenopus</taxon>
    </lineage>
</organism>
<dbReference type="EMBL" id="CM004481">
    <property type="protein sequence ID" value="OCT64742.1"/>
    <property type="molecule type" value="Genomic_DNA"/>
</dbReference>
<name>A0A974H4P2_XENLA</name>
<accession>A0A974H4P2</accession>
<evidence type="ECO:0000313" key="2">
    <source>
        <dbReference type="EMBL" id="OCT64742.1"/>
    </source>
</evidence>
<gene>
    <name evidence="2" type="ORF">XELAEV_18040981mg</name>
</gene>